<proteinExistence type="predicted"/>
<dbReference type="Proteomes" id="UP001152797">
    <property type="component" value="Unassembled WGS sequence"/>
</dbReference>
<dbReference type="EMBL" id="CAMXCT030003868">
    <property type="protein sequence ID" value="CAL4793945.1"/>
    <property type="molecule type" value="Genomic_DNA"/>
</dbReference>
<organism evidence="2">
    <name type="scientific">Cladocopium goreaui</name>
    <dbReference type="NCBI Taxonomy" id="2562237"/>
    <lineage>
        <taxon>Eukaryota</taxon>
        <taxon>Sar</taxon>
        <taxon>Alveolata</taxon>
        <taxon>Dinophyceae</taxon>
        <taxon>Suessiales</taxon>
        <taxon>Symbiodiniaceae</taxon>
        <taxon>Cladocopium</taxon>
    </lineage>
</organism>
<gene>
    <name evidence="2" type="ORF">C1SCF055_LOCUS32253</name>
</gene>
<reference evidence="3 4" key="2">
    <citation type="submission" date="2024-05" db="EMBL/GenBank/DDBJ databases">
        <authorList>
            <person name="Chen Y."/>
            <person name="Shah S."/>
            <person name="Dougan E. K."/>
            <person name="Thang M."/>
            <person name="Chan C."/>
        </authorList>
    </citation>
    <scope>NUCLEOTIDE SEQUENCE [LARGE SCALE GENOMIC DNA]</scope>
</reference>
<dbReference type="AlphaFoldDB" id="A0A9P1DDI0"/>
<evidence type="ECO:0000313" key="3">
    <source>
        <dbReference type="EMBL" id="CAL4793945.1"/>
    </source>
</evidence>
<name>A0A9P1DDI0_9DINO</name>
<protein>
    <submittedName>
        <fullName evidence="2">Uncharacterized protein</fullName>
    </submittedName>
</protein>
<sequence length="104" mass="10914">MAIGYRVLQLHPHQAGLLDTHSALSAASIQNGPGGGFLGAMGDIAFGGENVQEVSAPLARRSVDGRKPTGVVSPKDIPEEETVQEAPVKDLPPRFSRRSTGWVG</sequence>
<dbReference type="EMBL" id="CAMXCT020003868">
    <property type="protein sequence ID" value="CAL1160008.1"/>
    <property type="molecule type" value="Genomic_DNA"/>
</dbReference>
<reference evidence="2" key="1">
    <citation type="submission" date="2022-10" db="EMBL/GenBank/DDBJ databases">
        <authorList>
            <person name="Chen Y."/>
            <person name="Dougan E. K."/>
            <person name="Chan C."/>
            <person name="Rhodes N."/>
            <person name="Thang M."/>
        </authorList>
    </citation>
    <scope>NUCLEOTIDE SEQUENCE</scope>
</reference>
<comment type="caution">
    <text evidence="2">The sequence shown here is derived from an EMBL/GenBank/DDBJ whole genome shotgun (WGS) entry which is preliminary data.</text>
</comment>
<evidence type="ECO:0000256" key="1">
    <source>
        <dbReference type="SAM" id="MobiDB-lite"/>
    </source>
</evidence>
<dbReference type="EMBL" id="CAMXCT010003868">
    <property type="protein sequence ID" value="CAI4006633.1"/>
    <property type="molecule type" value="Genomic_DNA"/>
</dbReference>
<evidence type="ECO:0000313" key="4">
    <source>
        <dbReference type="Proteomes" id="UP001152797"/>
    </source>
</evidence>
<feature type="region of interest" description="Disordered" evidence="1">
    <location>
        <begin position="57"/>
        <end position="104"/>
    </location>
</feature>
<accession>A0A9P1DDI0</accession>
<keyword evidence="4" id="KW-1185">Reference proteome</keyword>
<evidence type="ECO:0000313" key="2">
    <source>
        <dbReference type="EMBL" id="CAI4006633.1"/>
    </source>
</evidence>